<dbReference type="PRINTS" id="PR01273">
    <property type="entry name" value="INVTBRTCOLOR"/>
</dbReference>
<evidence type="ECO:0000256" key="5">
    <source>
        <dbReference type="ARBA" id="ARBA00022525"/>
    </source>
</evidence>
<evidence type="ECO:0000256" key="3">
    <source>
        <dbReference type="ARBA" id="ARBA00019890"/>
    </source>
</evidence>
<evidence type="ECO:0000256" key="2">
    <source>
        <dbReference type="ARBA" id="ARBA00006889"/>
    </source>
</evidence>
<dbReference type="FunFam" id="2.40.128.20:FF:000003">
    <property type="entry name" value="Apolipoprotein D"/>
    <property type="match status" value="1"/>
</dbReference>
<evidence type="ECO:0000256" key="9">
    <source>
        <dbReference type="ARBA" id="ARBA00023180"/>
    </source>
</evidence>
<dbReference type="PIRSF" id="PIRSF036893">
    <property type="entry name" value="Lipocalin_ApoD"/>
    <property type="match status" value="1"/>
</dbReference>
<evidence type="ECO:0000313" key="12">
    <source>
        <dbReference type="EMBL" id="CRK89848.1"/>
    </source>
</evidence>
<evidence type="ECO:0000256" key="1">
    <source>
        <dbReference type="ARBA" id="ARBA00004613"/>
    </source>
</evidence>
<dbReference type="InterPro" id="IPR003057">
    <property type="entry name" value="Invtbrt_color"/>
</dbReference>
<dbReference type="EMBL" id="CVRI01000014">
    <property type="protein sequence ID" value="CRK89848.1"/>
    <property type="molecule type" value="Genomic_DNA"/>
</dbReference>
<keyword evidence="4" id="KW-0813">Transport</keyword>
<evidence type="ECO:0000256" key="4">
    <source>
        <dbReference type="ARBA" id="ARBA00022448"/>
    </source>
</evidence>
<evidence type="ECO:0000259" key="11">
    <source>
        <dbReference type="Pfam" id="PF08212"/>
    </source>
</evidence>
<dbReference type="AlphaFoldDB" id="A0A1J1HP68"/>
<keyword evidence="13" id="KW-1185">Reference proteome</keyword>
<feature type="signal peptide" evidence="10">
    <location>
        <begin position="1"/>
        <end position="24"/>
    </location>
</feature>
<keyword evidence="6 10" id="KW-0732">Signal</keyword>
<dbReference type="GO" id="GO:0008289">
    <property type="term" value="F:lipid binding"/>
    <property type="evidence" value="ECO:0007669"/>
    <property type="project" value="UniProtKB-KW"/>
</dbReference>
<sequence>MMMSVTSIRCLVIVFATILKITKAQIPGIGGCPNVHVVQNFDLHRYLGLWYEVKKYPFIFTLGGKCITAEYGLNANGTVSVFNKQIRNGREETILGSARIIRSGVLGVTFSNVPFQTEANYNVLDTDYQSYAVVYSCNSFLSLVNGRIVWILTRTRFPSQAVIDKAYQVMRSNGLSTSYLASTDNTDCPDELPNGIDSFRY</sequence>
<dbReference type="PROSITE" id="PS00213">
    <property type="entry name" value="LIPOCALIN"/>
    <property type="match status" value="1"/>
</dbReference>
<keyword evidence="9" id="KW-0325">Glycoprotein</keyword>
<feature type="chain" id="PRO_5013436480" description="Apolipoprotein D" evidence="10">
    <location>
        <begin position="25"/>
        <end position="201"/>
    </location>
</feature>
<proteinExistence type="inferred from homology"/>
<organism evidence="12 13">
    <name type="scientific">Clunio marinus</name>
    <dbReference type="NCBI Taxonomy" id="568069"/>
    <lineage>
        <taxon>Eukaryota</taxon>
        <taxon>Metazoa</taxon>
        <taxon>Ecdysozoa</taxon>
        <taxon>Arthropoda</taxon>
        <taxon>Hexapoda</taxon>
        <taxon>Insecta</taxon>
        <taxon>Pterygota</taxon>
        <taxon>Neoptera</taxon>
        <taxon>Endopterygota</taxon>
        <taxon>Diptera</taxon>
        <taxon>Nematocera</taxon>
        <taxon>Chironomoidea</taxon>
        <taxon>Chironomidae</taxon>
        <taxon>Clunio</taxon>
    </lineage>
</organism>
<dbReference type="GO" id="GO:0000302">
    <property type="term" value="P:response to reactive oxygen species"/>
    <property type="evidence" value="ECO:0007669"/>
    <property type="project" value="TreeGrafter"/>
</dbReference>
<dbReference type="InterPro" id="IPR012674">
    <property type="entry name" value="Calycin"/>
</dbReference>
<dbReference type="InterPro" id="IPR022271">
    <property type="entry name" value="Lipocalin_ApoD"/>
</dbReference>
<comment type="subcellular location">
    <subcellularLocation>
        <location evidence="1">Secreted</location>
    </subcellularLocation>
</comment>
<dbReference type="InterPro" id="IPR000566">
    <property type="entry name" value="Lipocln_cytosolic_FA-bd_dom"/>
</dbReference>
<dbReference type="GO" id="GO:0005576">
    <property type="term" value="C:extracellular region"/>
    <property type="evidence" value="ECO:0007669"/>
    <property type="project" value="UniProtKB-SubCell"/>
</dbReference>
<dbReference type="STRING" id="568069.A0A1J1HP68"/>
<evidence type="ECO:0000313" key="13">
    <source>
        <dbReference type="Proteomes" id="UP000183832"/>
    </source>
</evidence>
<keyword evidence="7" id="KW-0446">Lipid-binding</keyword>
<dbReference type="GO" id="GO:0006629">
    <property type="term" value="P:lipid metabolic process"/>
    <property type="evidence" value="ECO:0007669"/>
    <property type="project" value="TreeGrafter"/>
</dbReference>
<keyword evidence="8" id="KW-1015">Disulfide bond</keyword>
<evidence type="ECO:0000256" key="10">
    <source>
        <dbReference type="PIRNR" id="PIRNR036893"/>
    </source>
</evidence>
<reference evidence="12 13" key="1">
    <citation type="submission" date="2015-04" db="EMBL/GenBank/DDBJ databases">
        <authorList>
            <person name="Syromyatnikov M.Y."/>
            <person name="Popov V.N."/>
        </authorList>
    </citation>
    <scope>NUCLEOTIDE SEQUENCE [LARGE SCALE GENOMIC DNA]</scope>
</reference>
<keyword evidence="5" id="KW-0964">Secreted</keyword>
<evidence type="ECO:0000256" key="6">
    <source>
        <dbReference type="ARBA" id="ARBA00022729"/>
    </source>
</evidence>
<evidence type="ECO:0000256" key="8">
    <source>
        <dbReference type="ARBA" id="ARBA00023157"/>
    </source>
</evidence>
<evidence type="ECO:0000256" key="7">
    <source>
        <dbReference type="ARBA" id="ARBA00023121"/>
    </source>
</evidence>
<dbReference type="SUPFAM" id="SSF50814">
    <property type="entry name" value="Lipocalins"/>
    <property type="match status" value="1"/>
</dbReference>
<dbReference type="Pfam" id="PF08212">
    <property type="entry name" value="Lipocalin_2"/>
    <property type="match status" value="1"/>
</dbReference>
<dbReference type="CDD" id="cd19437">
    <property type="entry name" value="lipocalin_apoD-like"/>
    <property type="match status" value="1"/>
</dbReference>
<dbReference type="Proteomes" id="UP000183832">
    <property type="component" value="Unassembled WGS sequence"/>
</dbReference>
<gene>
    <name evidence="12" type="primary">putative Apolipoprotein D</name>
    <name evidence="12" type="ORF">CLUMA_CG003458</name>
</gene>
<feature type="domain" description="Lipocalin/cytosolic fatty-acid binding" evidence="11">
    <location>
        <begin position="41"/>
        <end position="183"/>
    </location>
</feature>
<dbReference type="PANTHER" id="PTHR10612">
    <property type="entry name" value="APOLIPOPROTEIN D"/>
    <property type="match status" value="1"/>
</dbReference>
<dbReference type="GO" id="GO:0031409">
    <property type="term" value="F:pigment binding"/>
    <property type="evidence" value="ECO:0007669"/>
    <property type="project" value="InterPro"/>
</dbReference>
<comment type="similarity">
    <text evidence="2 10">Belongs to the calycin superfamily. Lipocalin family.</text>
</comment>
<dbReference type="PANTHER" id="PTHR10612:SF34">
    <property type="entry name" value="APOLIPOPROTEIN D"/>
    <property type="match status" value="1"/>
</dbReference>
<protein>
    <recommendedName>
        <fullName evidence="3">Apolipoprotein D</fullName>
    </recommendedName>
</protein>
<dbReference type="OrthoDB" id="565904at2759"/>
<dbReference type="Gene3D" id="2.40.128.20">
    <property type="match status" value="1"/>
</dbReference>
<name>A0A1J1HP68_9DIPT</name>
<accession>A0A1J1HP68</accession>
<dbReference type="InterPro" id="IPR022272">
    <property type="entry name" value="Lipocalin_CS"/>
</dbReference>
<dbReference type="GO" id="GO:0005737">
    <property type="term" value="C:cytoplasm"/>
    <property type="evidence" value="ECO:0007669"/>
    <property type="project" value="TreeGrafter"/>
</dbReference>